<keyword evidence="2" id="KW-0689">Ribosomal protein</keyword>
<comment type="similarity">
    <text evidence="1">Belongs to the bacterial ribosomal protein bS1 family.</text>
</comment>
<feature type="domain" description="S1 motif" evidence="4">
    <location>
        <begin position="125"/>
        <end position="192"/>
    </location>
</feature>
<protein>
    <submittedName>
        <fullName evidence="5">RNA-binding protein</fullName>
    </submittedName>
</protein>
<dbReference type="SUPFAM" id="SSF50249">
    <property type="entry name" value="Nucleic acid-binding proteins"/>
    <property type="match status" value="2"/>
</dbReference>
<dbReference type="Proteomes" id="UP000021369">
    <property type="component" value="Unassembled WGS sequence"/>
</dbReference>
<dbReference type="InterPro" id="IPR050437">
    <property type="entry name" value="Ribos_protein_bS1-like"/>
</dbReference>
<keyword evidence="6" id="KW-1185">Reference proteome</keyword>
<dbReference type="InterPro" id="IPR003029">
    <property type="entry name" value="S1_domain"/>
</dbReference>
<name>A0A011WLX7_RUMAL</name>
<dbReference type="PANTHER" id="PTHR10724">
    <property type="entry name" value="30S RIBOSOMAL PROTEIN S1"/>
    <property type="match status" value="1"/>
</dbReference>
<sequence>MTKYLPEGKVFNSPENRFYIQSADHMAEAMAKGIILEGHAVMCTTEHDLVVELPFGKGIIPRTEGAVGISEGTTRDIALLSRVNKTVCFKVNDIITDEKGVTAILSRRAAQEECLEKYISKLQCGDVIPAKVTHLEPFGAFVDIGCGLPSLIPIDAISVSRISHPNDRFFNGQDIYAAVKNISGERICLTHKELLGTWQQNASIFSAGETVGGVIRSVEPYGIFIELAPNLAGLAEPKEGVSAGQAASVYIKALIPEKMKVKLIIVDVFENLCFPSKINYFISSGRLNKWEYSTKESSKTMVSIF</sequence>
<gene>
    <name evidence="5" type="ORF">RASY3_16945</name>
</gene>
<evidence type="ECO:0000313" key="6">
    <source>
        <dbReference type="Proteomes" id="UP000021369"/>
    </source>
</evidence>
<comment type="caution">
    <text evidence="5">The sequence shown here is derived from an EMBL/GenBank/DDBJ whole genome shotgun (WGS) entry which is preliminary data.</text>
</comment>
<accession>A0A011WLX7</accession>
<dbReference type="SMART" id="SM00316">
    <property type="entry name" value="S1"/>
    <property type="match status" value="2"/>
</dbReference>
<dbReference type="EMBL" id="JEOB01000004">
    <property type="protein sequence ID" value="EXM37990.1"/>
    <property type="molecule type" value="Genomic_DNA"/>
</dbReference>
<evidence type="ECO:0000256" key="1">
    <source>
        <dbReference type="ARBA" id="ARBA00006767"/>
    </source>
</evidence>
<evidence type="ECO:0000259" key="4">
    <source>
        <dbReference type="PROSITE" id="PS50126"/>
    </source>
</evidence>
<dbReference type="PATRIC" id="fig|1341156.4.peg.2988"/>
<dbReference type="Gene3D" id="2.40.50.140">
    <property type="entry name" value="Nucleic acid-binding proteins"/>
    <property type="match status" value="1"/>
</dbReference>
<dbReference type="OrthoDB" id="1777747at2"/>
<dbReference type="PROSITE" id="PS50126">
    <property type="entry name" value="S1"/>
    <property type="match status" value="2"/>
</dbReference>
<organism evidence="5 6">
    <name type="scientific">Ruminococcus albus SY3</name>
    <dbReference type="NCBI Taxonomy" id="1341156"/>
    <lineage>
        <taxon>Bacteria</taxon>
        <taxon>Bacillati</taxon>
        <taxon>Bacillota</taxon>
        <taxon>Clostridia</taxon>
        <taxon>Eubacteriales</taxon>
        <taxon>Oscillospiraceae</taxon>
        <taxon>Ruminococcus</taxon>
    </lineage>
</organism>
<dbReference type="GO" id="GO:0003729">
    <property type="term" value="F:mRNA binding"/>
    <property type="evidence" value="ECO:0007669"/>
    <property type="project" value="TreeGrafter"/>
</dbReference>
<evidence type="ECO:0000313" key="5">
    <source>
        <dbReference type="EMBL" id="EXM37990.1"/>
    </source>
</evidence>
<evidence type="ECO:0000256" key="3">
    <source>
        <dbReference type="ARBA" id="ARBA00023274"/>
    </source>
</evidence>
<dbReference type="GO" id="GO:0022627">
    <property type="term" value="C:cytosolic small ribosomal subunit"/>
    <property type="evidence" value="ECO:0007669"/>
    <property type="project" value="TreeGrafter"/>
</dbReference>
<dbReference type="Pfam" id="PF00575">
    <property type="entry name" value="S1"/>
    <property type="match status" value="1"/>
</dbReference>
<feature type="domain" description="S1 motif" evidence="4">
    <location>
        <begin position="208"/>
        <end position="234"/>
    </location>
</feature>
<proteinExistence type="inferred from homology"/>
<evidence type="ECO:0000256" key="2">
    <source>
        <dbReference type="ARBA" id="ARBA00022980"/>
    </source>
</evidence>
<reference evidence="5 6" key="1">
    <citation type="submission" date="2013-06" db="EMBL/GenBank/DDBJ databases">
        <title>Rumen cellulosomics: divergent fiber-degrading strategies revealed by comparative genome-wide analysis of six Ruminococcal strains.</title>
        <authorList>
            <person name="Dassa B."/>
            <person name="Borovok I."/>
            <person name="Lamed R."/>
            <person name="Flint H."/>
            <person name="Yeoman C.J."/>
            <person name="White B."/>
            <person name="Bayer E.A."/>
        </authorList>
    </citation>
    <scope>NUCLEOTIDE SEQUENCE [LARGE SCALE GENOMIC DNA]</scope>
    <source>
        <strain evidence="5 6">SY3</strain>
    </source>
</reference>
<dbReference type="RefSeq" id="WP_037290069.1">
    <property type="nucleotide sequence ID" value="NZ_JEOB01000004.1"/>
</dbReference>
<keyword evidence="3" id="KW-0687">Ribonucleoprotein</keyword>
<dbReference type="InterPro" id="IPR012340">
    <property type="entry name" value="NA-bd_OB-fold"/>
</dbReference>
<dbReference type="GO" id="GO:0006412">
    <property type="term" value="P:translation"/>
    <property type="evidence" value="ECO:0007669"/>
    <property type="project" value="TreeGrafter"/>
</dbReference>
<dbReference type="AlphaFoldDB" id="A0A011WLX7"/>
<dbReference type="GO" id="GO:0003735">
    <property type="term" value="F:structural constituent of ribosome"/>
    <property type="evidence" value="ECO:0007669"/>
    <property type="project" value="TreeGrafter"/>
</dbReference>
<dbReference type="PANTHER" id="PTHR10724:SF7">
    <property type="entry name" value="SMALL RIBOSOMAL SUBUNIT PROTEIN BS1C"/>
    <property type="match status" value="1"/>
</dbReference>